<evidence type="ECO:0000256" key="1">
    <source>
        <dbReference type="ARBA" id="ARBA00006484"/>
    </source>
</evidence>
<reference evidence="5" key="1">
    <citation type="journal article" date="2010" name="Nat. Biotechnol.">
        <title>Draft genome sequence of the oilseed species Ricinus communis.</title>
        <authorList>
            <person name="Chan A.P."/>
            <person name="Crabtree J."/>
            <person name="Zhao Q."/>
            <person name="Lorenzi H."/>
            <person name="Orvis J."/>
            <person name="Puiu D."/>
            <person name="Melake-Berhan A."/>
            <person name="Jones K.M."/>
            <person name="Redman J."/>
            <person name="Chen G."/>
            <person name="Cahoon E.B."/>
            <person name="Gedil M."/>
            <person name="Stanke M."/>
            <person name="Haas B.J."/>
            <person name="Wortman J.R."/>
            <person name="Fraser-Liggett C.M."/>
            <person name="Ravel J."/>
            <person name="Rabinowicz P.D."/>
        </authorList>
    </citation>
    <scope>NUCLEOTIDE SEQUENCE [LARGE SCALE GENOMIC DNA]</scope>
    <source>
        <strain evidence="5">cv. Hale</strain>
    </source>
</reference>
<dbReference type="GO" id="GO:0016491">
    <property type="term" value="F:oxidoreductase activity"/>
    <property type="evidence" value="ECO:0007669"/>
    <property type="project" value="UniProtKB-KW"/>
</dbReference>
<dbReference type="PANTHER" id="PTHR43490:SF119">
    <property type="entry name" value="SHORT-CHAIN DEHYDROGENASE_REDUCTASE"/>
    <property type="match status" value="1"/>
</dbReference>
<accession>B9RDN1</accession>
<dbReference type="InParanoid" id="B9RDN1"/>
<dbReference type="Gene3D" id="3.40.50.720">
    <property type="entry name" value="NAD(P)-binding Rossmann-like Domain"/>
    <property type="match status" value="1"/>
</dbReference>
<sequence length="70" mass="7886">MRFYLIPAKDEKRGGLEAVQKLKDSGMSECDDFLLFHQLDVVDPDSIASLADFVKTHFGKLDILLNYIGP</sequence>
<keyword evidence="2" id="KW-0521">NADP</keyword>
<evidence type="ECO:0000313" key="4">
    <source>
        <dbReference type="EMBL" id="EEF50489.1"/>
    </source>
</evidence>
<evidence type="ECO:0000256" key="3">
    <source>
        <dbReference type="ARBA" id="ARBA00023002"/>
    </source>
</evidence>
<dbReference type="PANTHER" id="PTHR43490">
    <property type="entry name" value="(+)-NEOMENTHOL DEHYDROGENASE"/>
    <property type="match status" value="1"/>
</dbReference>
<dbReference type="eggNOG" id="KOG1208">
    <property type="taxonomic scope" value="Eukaryota"/>
</dbReference>
<keyword evidence="5" id="KW-1185">Reference proteome</keyword>
<dbReference type="STRING" id="3988.B9RDN1"/>
<dbReference type="InterPro" id="IPR036291">
    <property type="entry name" value="NAD(P)-bd_dom_sf"/>
</dbReference>
<gene>
    <name evidence="4" type="ORF">RCOM_1614530</name>
</gene>
<name>B9RDN1_RICCO</name>
<evidence type="ECO:0000313" key="5">
    <source>
        <dbReference type="Proteomes" id="UP000008311"/>
    </source>
</evidence>
<dbReference type="AlphaFoldDB" id="B9RDN1"/>
<dbReference type="SUPFAM" id="SSF51735">
    <property type="entry name" value="NAD(P)-binding Rossmann-fold domains"/>
    <property type="match status" value="1"/>
</dbReference>
<organism evidence="4 5">
    <name type="scientific">Ricinus communis</name>
    <name type="common">Castor bean</name>
    <dbReference type="NCBI Taxonomy" id="3988"/>
    <lineage>
        <taxon>Eukaryota</taxon>
        <taxon>Viridiplantae</taxon>
        <taxon>Streptophyta</taxon>
        <taxon>Embryophyta</taxon>
        <taxon>Tracheophyta</taxon>
        <taxon>Spermatophyta</taxon>
        <taxon>Magnoliopsida</taxon>
        <taxon>eudicotyledons</taxon>
        <taxon>Gunneridae</taxon>
        <taxon>Pentapetalae</taxon>
        <taxon>rosids</taxon>
        <taxon>fabids</taxon>
        <taxon>Malpighiales</taxon>
        <taxon>Euphorbiaceae</taxon>
        <taxon>Acalyphoideae</taxon>
        <taxon>Acalypheae</taxon>
        <taxon>Ricinus</taxon>
    </lineage>
</organism>
<keyword evidence="3" id="KW-0560">Oxidoreductase</keyword>
<dbReference type="EMBL" id="EQ973775">
    <property type="protein sequence ID" value="EEF50489.1"/>
    <property type="molecule type" value="Genomic_DNA"/>
</dbReference>
<dbReference type="Proteomes" id="UP000008311">
    <property type="component" value="Unassembled WGS sequence"/>
</dbReference>
<protein>
    <submittedName>
        <fullName evidence="4">Carbonyl reductase, putative</fullName>
    </submittedName>
</protein>
<evidence type="ECO:0000256" key="2">
    <source>
        <dbReference type="ARBA" id="ARBA00022857"/>
    </source>
</evidence>
<proteinExistence type="inferred from homology"/>
<comment type="similarity">
    <text evidence="1">Belongs to the short-chain dehydrogenases/reductases (SDR) family.</text>
</comment>